<dbReference type="InterPro" id="IPR016163">
    <property type="entry name" value="Ald_DH_C"/>
</dbReference>
<reference evidence="5 6" key="1">
    <citation type="submission" date="2019-08" db="EMBL/GenBank/DDBJ databases">
        <authorList>
            <person name="Peeters C."/>
        </authorList>
    </citation>
    <scope>NUCLEOTIDE SEQUENCE [LARGE SCALE GENOMIC DNA]</scope>
    <source>
        <strain evidence="5 6">LMG 31114</strain>
    </source>
</reference>
<evidence type="ECO:0000313" key="5">
    <source>
        <dbReference type="EMBL" id="VVE06687.1"/>
    </source>
</evidence>
<feature type="domain" description="Aldehyde dehydrogenase" evidence="4">
    <location>
        <begin position="48"/>
        <end position="507"/>
    </location>
</feature>
<dbReference type="PANTHER" id="PTHR43866">
    <property type="entry name" value="MALONATE-SEMIALDEHYDE DEHYDROGENASE"/>
    <property type="match status" value="1"/>
</dbReference>
<dbReference type="PANTHER" id="PTHR43866:SF4">
    <property type="entry name" value="MALONATE-SEMIALDEHYDE DEHYDROGENASE"/>
    <property type="match status" value="1"/>
</dbReference>
<dbReference type="InterPro" id="IPR016161">
    <property type="entry name" value="Ald_DH/histidinol_DH"/>
</dbReference>
<dbReference type="InterPro" id="IPR016162">
    <property type="entry name" value="Ald_DH_N"/>
</dbReference>
<dbReference type="Pfam" id="PF00171">
    <property type="entry name" value="Aldedh"/>
    <property type="match status" value="1"/>
</dbReference>
<keyword evidence="2 5" id="KW-0560">Oxidoreductase</keyword>
<evidence type="ECO:0000256" key="1">
    <source>
        <dbReference type="ARBA" id="ARBA00013048"/>
    </source>
</evidence>
<evidence type="ECO:0000259" key="4">
    <source>
        <dbReference type="Pfam" id="PF00171"/>
    </source>
</evidence>
<dbReference type="FunFam" id="3.40.309.10:FF:000002">
    <property type="entry name" value="Methylmalonate-semialdehyde dehydrogenase (Acylating)"/>
    <property type="match status" value="1"/>
</dbReference>
<dbReference type="InterPro" id="IPR016160">
    <property type="entry name" value="Ald_DH_CS_CYS"/>
</dbReference>
<dbReference type="GO" id="GO:0006574">
    <property type="term" value="P:L-valine catabolic process"/>
    <property type="evidence" value="ECO:0007669"/>
    <property type="project" value="TreeGrafter"/>
</dbReference>
<evidence type="ECO:0000256" key="2">
    <source>
        <dbReference type="ARBA" id="ARBA00023002"/>
    </source>
</evidence>
<evidence type="ECO:0000256" key="3">
    <source>
        <dbReference type="ARBA" id="ARBA00023027"/>
    </source>
</evidence>
<protein>
    <recommendedName>
        <fullName evidence="1">methylmalonate-semialdehyde dehydrogenase (CoA acylating)</fullName>
        <ecNumber evidence="1">1.2.1.27</ecNumber>
    </recommendedName>
</protein>
<gene>
    <name evidence="5" type="primary">bauC_2</name>
    <name evidence="5" type="ORF">PPN31114_02420</name>
</gene>
<dbReference type="PROSITE" id="PS00070">
    <property type="entry name" value="ALDEHYDE_DEHYDR_CYS"/>
    <property type="match status" value="1"/>
</dbReference>
<keyword evidence="3" id="KW-0520">NAD</keyword>
<dbReference type="AlphaFoldDB" id="A0A5E4V372"/>
<proteinExistence type="predicted"/>
<organism evidence="5 6">
    <name type="scientific">Pandoraea pneumonica</name>
    <dbReference type="NCBI Taxonomy" id="2508299"/>
    <lineage>
        <taxon>Bacteria</taxon>
        <taxon>Pseudomonadati</taxon>
        <taxon>Pseudomonadota</taxon>
        <taxon>Betaproteobacteria</taxon>
        <taxon>Burkholderiales</taxon>
        <taxon>Burkholderiaceae</taxon>
        <taxon>Pandoraea</taxon>
    </lineage>
</organism>
<dbReference type="NCBIfam" id="TIGR01722">
    <property type="entry name" value="MMSDH"/>
    <property type="match status" value="1"/>
</dbReference>
<dbReference type="InterPro" id="IPR015590">
    <property type="entry name" value="Aldehyde_DH_dom"/>
</dbReference>
<accession>A0A5E4V372</accession>
<dbReference type="EC" id="1.2.1.27" evidence="1"/>
<dbReference type="EMBL" id="CABPSK010000002">
    <property type="protein sequence ID" value="VVE06687.1"/>
    <property type="molecule type" value="Genomic_DNA"/>
</dbReference>
<dbReference type="Gene3D" id="3.40.605.10">
    <property type="entry name" value="Aldehyde Dehydrogenase, Chain A, domain 1"/>
    <property type="match status" value="1"/>
</dbReference>
<dbReference type="InterPro" id="IPR010061">
    <property type="entry name" value="MeMal-semiAld_DH"/>
</dbReference>
<dbReference type="FunFam" id="3.40.605.10:FF:000003">
    <property type="entry name" value="Methylmalonate-semialdehyde dehydrogenase [acylating]"/>
    <property type="match status" value="1"/>
</dbReference>
<dbReference type="GO" id="GO:0004491">
    <property type="term" value="F:methylmalonate-semialdehyde dehydrogenase (acylating, NAD) activity"/>
    <property type="evidence" value="ECO:0007669"/>
    <property type="project" value="UniProtKB-EC"/>
</dbReference>
<name>A0A5E4V372_9BURK</name>
<keyword evidence="6" id="KW-1185">Reference proteome</keyword>
<dbReference type="GO" id="GO:0006210">
    <property type="term" value="P:thymine catabolic process"/>
    <property type="evidence" value="ECO:0007669"/>
    <property type="project" value="TreeGrafter"/>
</dbReference>
<evidence type="ECO:0000313" key="6">
    <source>
        <dbReference type="Proteomes" id="UP000366945"/>
    </source>
</evidence>
<sequence>MTNNTGQRLAVLAGDMEFTEIDMNQRVSTERIEHWIGGASVASDEAEQRFGEVTNPATGEVIRQVALGGATDVARAVAAARAALPGWRATPPMKRARVMMKYRELLDANREAIVQLITQEHGKTLDDARGEVTRGVEVVEFAIGIPHLLKGEIAPQVGTGVDTYSIHQPVGVCAGITPFNFPAMVPLWMFPMAVACGNTFVLKPSEKVPSAALLLARLAKEAGLPDGVLNVVNGDKAAVDALLTHPEVNAVSFVGSTPIAQYIYSTASAHGKRVQALGGAKNHGVVMPDADLDFTVDALIGAAYGSAGERCMAISVAVAVGDVGDKLVARLANVAKSLPVGDGTDPVAQMGPLITRAHCDKVSGFVDAGVDEGAKLVVDGRGLKVAQRDDGFFIGPCLFDNVTPEMSIYRNEIFGPVLSVVRVDTLEDAIALINRNQYANGTAVFTTSGGAARRFEDEIEVGMVGVNVPIPVPVSYFSFGGWRNSLFGDQHIYGPESVRFYTRSKVVTRRWSEGRPANATSSLVMPTLGQ</sequence>
<dbReference type="SUPFAM" id="SSF53720">
    <property type="entry name" value="ALDH-like"/>
    <property type="match status" value="1"/>
</dbReference>
<dbReference type="Gene3D" id="3.40.309.10">
    <property type="entry name" value="Aldehyde Dehydrogenase, Chain A, domain 2"/>
    <property type="match status" value="1"/>
</dbReference>
<dbReference type="Proteomes" id="UP000366945">
    <property type="component" value="Unassembled WGS sequence"/>
</dbReference>
<dbReference type="CDD" id="cd07085">
    <property type="entry name" value="ALDH_F6_MMSDH"/>
    <property type="match status" value="1"/>
</dbReference>